<feature type="chain" id="PRO_5046596545" description="Lipoprotein" evidence="1">
    <location>
        <begin position="26"/>
        <end position="181"/>
    </location>
</feature>
<proteinExistence type="predicted"/>
<reference evidence="3" key="1">
    <citation type="journal article" date="2019" name="Int. J. Syst. Evol. Microbiol.">
        <title>The Global Catalogue of Microorganisms (GCM) 10K type strain sequencing project: providing services to taxonomists for standard genome sequencing and annotation.</title>
        <authorList>
            <consortium name="The Broad Institute Genomics Platform"/>
            <consortium name="The Broad Institute Genome Sequencing Center for Infectious Disease"/>
            <person name="Wu L."/>
            <person name="Ma J."/>
        </authorList>
    </citation>
    <scope>NUCLEOTIDE SEQUENCE [LARGE SCALE GENOMIC DNA]</scope>
    <source>
        <strain evidence="3">CGMCC-1.15741</strain>
    </source>
</reference>
<name>A0ABW1S7Z9_9PROT</name>
<keyword evidence="3" id="KW-1185">Reference proteome</keyword>
<evidence type="ECO:0000256" key="1">
    <source>
        <dbReference type="SAM" id="SignalP"/>
    </source>
</evidence>
<protein>
    <recommendedName>
        <fullName evidence="4">Lipoprotein</fullName>
    </recommendedName>
</protein>
<dbReference type="EMBL" id="JBHSSW010000008">
    <property type="protein sequence ID" value="MFC6197810.1"/>
    <property type="molecule type" value="Genomic_DNA"/>
</dbReference>
<keyword evidence="1" id="KW-0732">Signal</keyword>
<dbReference type="RefSeq" id="WP_377377243.1">
    <property type="nucleotide sequence ID" value="NZ_JBHSSW010000008.1"/>
</dbReference>
<accession>A0ABW1S7Z9</accession>
<gene>
    <name evidence="2" type="ORF">ACFQDM_06960</name>
</gene>
<dbReference type="Proteomes" id="UP001596303">
    <property type="component" value="Unassembled WGS sequence"/>
</dbReference>
<evidence type="ECO:0000313" key="2">
    <source>
        <dbReference type="EMBL" id="MFC6197810.1"/>
    </source>
</evidence>
<feature type="signal peptide" evidence="1">
    <location>
        <begin position="1"/>
        <end position="25"/>
    </location>
</feature>
<sequence length="181" mass="19006">MKKVFAIGALAAVLTACGTTTGANAKTTYSGFDDAAIVTIDPHGNACKGMVCTGIGAQWQEAYPDSVLLSVKVWNDTVGIVGAALNIDGEIVELEEARASTQFEDLSRNANVGVFLESSTQAFIAPYEIVDQIVGAQRVWLRVSTTGGSLEDAVIDGERDSKAYNALKRFSGQVAAAKAKD</sequence>
<evidence type="ECO:0000313" key="3">
    <source>
        <dbReference type="Proteomes" id="UP001596303"/>
    </source>
</evidence>
<evidence type="ECO:0008006" key="4">
    <source>
        <dbReference type="Google" id="ProtNLM"/>
    </source>
</evidence>
<comment type="caution">
    <text evidence="2">The sequence shown here is derived from an EMBL/GenBank/DDBJ whole genome shotgun (WGS) entry which is preliminary data.</text>
</comment>
<organism evidence="2 3">
    <name type="scientific">Ponticaulis profundi</name>
    <dbReference type="NCBI Taxonomy" id="2665222"/>
    <lineage>
        <taxon>Bacteria</taxon>
        <taxon>Pseudomonadati</taxon>
        <taxon>Pseudomonadota</taxon>
        <taxon>Alphaproteobacteria</taxon>
        <taxon>Hyphomonadales</taxon>
        <taxon>Hyphomonadaceae</taxon>
        <taxon>Ponticaulis</taxon>
    </lineage>
</organism>
<dbReference type="PROSITE" id="PS51257">
    <property type="entry name" value="PROKAR_LIPOPROTEIN"/>
    <property type="match status" value="1"/>
</dbReference>